<accession>A0A1D2QT37</accession>
<reference evidence="1 2" key="1">
    <citation type="journal article" date="2016" name="Appl. Environ. Microbiol.">
        <title>Lack of Overt Genome Reduction in the Bryostatin-Producing Bryozoan Symbiont "Candidatus Endobugula sertula".</title>
        <authorList>
            <person name="Miller I.J."/>
            <person name="Vanee N."/>
            <person name="Fong S.S."/>
            <person name="Lim-Fong G.E."/>
            <person name="Kwan J.C."/>
        </authorList>
    </citation>
    <scope>NUCLEOTIDE SEQUENCE [LARGE SCALE GENOMIC DNA]</scope>
    <source>
        <strain evidence="1">AB1-4</strain>
    </source>
</reference>
<evidence type="ECO:0000313" key="1">
    <source>
        <dbReference type="EMBL" id="ODS24751.1"/>
    </source>
</evidence>
<organism evidence="1 2">
    <name type="scientific">Candidatus Endobugula sertula</name>
    <name type="common">Bugula neritina bacterial symbiont</name>
    <dbReference type="NCBI Taxonomy" id="62101"/>
    <lineage>
        <taxon>Bacteria</taxon>
        <taxon>Pseudomonadati</taxon>
        <taxon>Pseudomonadota</taxon>
        <taxon>Gammaproteobacteria</taxon>
        <taxon>Cellvibrionales</taxon>
        <taxon>Cellvibrionaceae</taxon>
        <taxon>Candidatus Endobugula</taxon>
    </lineage>
</organism>
<dbReference type="STRING" id="62101.AB835_02255"/>
<dbReference type="Proteomes" id="UP000242502">
    <property type="component" value="Unassembled WGS sequence"/>
</dbReference>
<comment type="caution">
    <text evidence="1">The sequence shown here is derived from an EMBL/GenBank/DDBJ whole genome shotgun (WGS) entry which is preliminary data.</text>
</comment>
<gene>
    <name evidence="1" type="ORF">AB835_02255</name>
</gene>
<dbReference type="Gene3D" id="3.40.1260.10">
    <property type="entry name" value="DsrEFH-like"/>
    <property type="match status" value="1"/>
</dbReference>
<dbReference type="NCBIfam" id="TIGR03011">
    <property type="entry name" value="sulf_tusB_dsrH"/>
    <property type="match status" value="1"/>
</dbReference>
<dbReference type="PANTHER" id="PTHR37526">
    <property type="entry name" value="PROTEIN TUSB"/>
    <property type="match status" value="1"/>
</dbReference>
<dbReference type="InterPro" id="IPR027396">
    <property type="entry name" value="DsrEFH-like"/>
</dbReference>
<dbReference type="GO" id="GO:1990228">
    <property type="term" value="C:sulfurtransferase complex"/>
    <property type="evidence" value="ECO:0007669"/>
    <property type="project" value="TreeGrafter"/>
</dbReference>
<dbReference type="InterPro" id="IPR007215">
    <property type="entry name" value="Sulphur_relay_TusB/DsrH"/>
</dbReference>
<protein>
    <recommendedName>
        <fullName evidence="3">Sulfurtransferase complex subunit TusB</fullName>
    </recommendedName>
</protein>
<dbReference type="PANTHER" id="PTHR37526:SF1">
    <property type="entry name" value="PROTEIN TUSB"/>
    <property type="match status" value="1"/>
</dbReference>
<dbReference type="SUPFAM" id="SSF75169">
    <property type="entry name" value="DsrEFH-like"/>
    <property type="match status" value="1"/>
</dbReference>
<dbReference type="AlphaFoldDB" id="A0A1D2QT37"/>
<dbReference type="EMBL" id="MDLC01000005">
    <property type="protein sequence ID" value="ODS24751.1"/>
    <property type="molecule type" value="Genomic_DNA"/>
</dbReference>
<sequence length="97" mass="10980">MLHTVNKSPFLNQTLKHCLGRIQSGDSVLLLEDGVYAALSSQPWAMLMNPSHQYYAIKADVEARGLGEDKLLSHITLIDYEQFVELSTEHSTVQSWY</sequence>
<name>A0A1D2QT37_9GAMM</name>
<evidence type="ECO:0008006" key="3">
    <source>
        <dbReference type="Google" id="ProtNLM"/>
    </source>
</evidence>
<proteinExistence type="predicted"/>
<dbReference type="Pfam" id="PF04077">
    <property type="entry name" value="DsrH"/>
    <property type="match status" value="1"/>
</dbReference>
<evidence type="ECO:0000313" key="2">
    <source>
        <dbReference type="Proteomes" id="UP000242502"/>
    </source>
</evidence>
<dbReference type="GO" id="GO:0002143">
    <property type="term" value="P:tRNA wobble position uridine thiolation"/>
    <property type="evidence" value="ECO:0007669"/>
    <property type="project" value="InterPro"/>
</dbReference>